<keyword evidence="7" id="KW-0418">Kinase</keyword>
<evidence type="ECO:0000313" key="7">
    <source>
        <dbReference type="EMBL" id="ORX53165.1"/>
    </source>
</evidence>
<feature type="region of interest" description="Disordered" evidence="5">
    <location>
        <begin position="435"/>
        <end position="575"/>
    </location>
</feature>
<dbReference type="PROSITE" id="PS00108">
    <property type="entry name" value="PROTEIN_KINASE_ST"/>
    <property type="match status" value="1"/>
</dbReference>
<feature type="region of interest" description="Disordered" evidence="5">
    <location>
        <begin position="1"/>
        <end position="33"/>
    </location>
</feature>
<organism evidence="7 8">
    <name type="scientific">Hesseltinella vesiculosa</name>
    <dbReference type="NCBI Taxonomy" id="101127"/>
    <lineage>
        <taxon>Eukaryota</taxon>
        <taxon>Fungi</taxon>
        <taxon>Fungi incertae sedis</taxon>
        <taxon>Mucoromycota</taxon>
        <taxon>Mucoromycotina</taxon>
        <taxon>Mucoromycetes</taxon>
        <taxon>Mucorales</taxon>
        <taxon>Cunninghamellaceae</taxon>
        <taxon>Hesseltinella</taxon>
    </lineage>
</organism>
<feature type="compositionally biased region" description="Low complexity" evidence="5">
    <location>
        <begin position="666"/>
        <end position="679"/>
    </location>
</feature>
<dbReference type="PROSITE" id="PS50011">
    <property type="entry name" value="PROTEIN_KINASE_DOM"/>
    <property type="match status" value="1"/>
</dbReference>
<dbReference type="SMART" id="SM00220">
    <property type="entry name" value="S_TKc"/>
    <property type="match status" value="1"/>
</dbReference>
<feature type="compositionally biased region" description="Polar residues" evidence="5">
    <location>
        <begin position="656"/>
        <end position="665"/>
    </location>
</feature>
<feature type="region of interest" description="Disordered" evidence="5">
    <location>
        <begin position="382"/>
        <end position="418"/>
    </location>
</feature>
<dbReference type="Proteomes" id="UP000242146">
    <property type="component" value="Unassembled WGS sequence"/>
</dbReference>
<evidence type="ECO:0000256" key="2">
    <source>
        <dbReference type="ARBA" id="ARBA00022741"/>
    </source>
</evidence>
<dbReference type="GO" id="GO:0004674">
    <property type="term" value="F:protein serine/threonine kinase activity"/>
    <property type="evidence" value="ECO:0007669"/>
    <property type="project" value="UniProtKB-EC"/>
</dbReference>
<keyword evidence="8" id="KW-1185">Reference proteome</keyword>
<name>A0A1X2GHE5_9FUNG</name>
<dbReference type="SUPFAM" id="SSF56112">
    <property type="entry name" value="Protein kinase-like (PK-like)"/>
    <property type="match status" value="1"/>
</dbReference>
<feature type="domain" description="Protein kinase" evidence="6">
    <location>
        <begin position="49"/>
        <end position="355"/>
    </location>
</feature>
<evidence type="ECO:0000313" key="8">
    <source>
        <dbReference type="Proteomes" id="UP000242146"/>
    </source>
</evidence>
<feature type="binding site" evidence="4">
    <location>
        <position position="78"/>
    </location>
    <ligand>
        <name>ATP</name>
        <dbReference type="ChEBI" id="CHEBI:30616"/>
    </ligand>
</feature>
<dbReference type="EMBL" id="MCGT01000016">
    <property type="protein sequence ID" value="ORX53165.1"/>
    <property type="molecule type" value="Genomic_DNA"/>
</dbReference>
<dbReference type="InterPro" id="IPR050235">
    <property type="entry name" value="CK1_Ser-Thr_kinase"/>
</dbReference>
<accession>A0A1X2GHE5</accession>
<sequence>MTSPHRIPPYSAGKHQRHLGSLPHEPSSYESTRTDLSLDSNNIIIEDQWIVLGRIGQGSFGEVFEVRDLDTGRHYAIKREPMKTRHRQLGHENMMYDFLAGGIGIPQCHWHGQYDGFDCLVMDLLGPSLNQVRGSVSDMPLEVVVDLGCQMVSIMEHVHHRGVLYRDIKPENFLFGPKSFLPEPEMVETIDASGMPLLNYRTPTWQQLFEQVWPNKACAKLWLVDYGLATFWKDPDTGKVTSEPGKHMRNKIGTARYASINVHRGKAHSRRDDLESISYIILDLLLGTLPWTGIQAKNSKAGWDRMRQLKVDTFMMDLCAGLPEGVLRFIEYSRKLEFNDEPDYEKMRQFLHGSLPGGKYASLVRTPFGNTTKPAESYANEFQDPEFPRHPPVTLPGDTGASTQPPFTAQPIPGTQDDPMFTMDEDLAMQLNHTHLNPSTANRTHSPRTKLDPDHRHHRGSNAQQHEHRNTHHRTSLSSSYKDLLKRNKPKKVGWNTYKHDLQPWDPQTDWAKDEEETTDAASRSWGDDQPHRQWGDAPSNGNGDHGWASQLDVSSTHTDSIDQAWQQQQQPLATWGQAPASFNLQQTPQEPWMANTRDFGYSQPKPRHRSSQHPRSRISSSDSNHPSSNQNAHVTPPSSRHARPPSKNRNHSRRPSQNGNTNKTSASASSPLSSQLPPSSKPGRRPLSYQS</sequence>
<feature type="compositionally biased region" description="Low complexity" evidence="5">
    <location>
        <begin position="618"/>
        <end position="632"/>
    </location>
</feature>
<feature type="compositionally biased region" description="Basic residues" evidence="5">
    <location>
        <begin position="606"/>
        <end position="617"/>
    </location>
</feature>
<dbReference type="Gene3D" id="1.10.510.10">
    <property type="entry name" value="Transferase(Phosphotransferase) domain 1"/>
    <property type="match status" value="1"/>
</dbReference>
<dbReference type="InterPro" id="IPR011009">
    <property type="entry name" value="Kinase-like_dom_sf"/>
</dbReference>
<dbReference type="STRING" id="101127.A0A1X2GHE5"/>
<dbReference type="GO" id="GO:0005524">
    <property type="term" value="F:ATP binding"/>
    <property type="evidence" value="ECO:0007669"/>
    <property type="project" value="UniProtKB-UniRule"/>
</dbReference>
<evidence type="ECO:0000259" key="6">
    <source>
        <dbReference type="PROSITE" id="PS50011"/>
    </source>
</evidence>
<dbReference type="InterPro" id="IPR000719">
    <property type="entry name" value="Prot_kinase_dom"/>
</dbReference>
<dbReference type="OrthoDB" id="5979581at2759"/>
<dbReference type="PANTHER" id="PTHR11909">
    <property type="entry name" value="CASEIN KINASE-RELATED"/>
    <property type="match status" value="1"/>
</dbReference>
<keyword evidence="7" id="KW-0808">Transferase</keyword>
<dbReference type="PROSITE" id="PS00107">
    <property type="entry name" value="PROTEIN_KINASE_ATP"/>
    <property type="match status" value="1"/>
</dbReference>
<dbReference type="EC" id="2.7.11.1" evidence="1"/>
<comment type="caution">
    <text evidence="7">The sequence shown here is derived from an EMBL/GenBank/DDBJ whole genome shotgun (WGS) entry which is preliminary data.</text>
</comment>
<feature type="compositionally biased region" description="Polar residues" evidence="5">
    <location>
        <begin position="435"/>
        <end position="444"/>
    </location>
</feature>
<feature type="compositionally biased region" description="Basic residues" evidence="5">
    <location>
        <begin position="641"/>
        <end position="655"/>
    </location>
</feature>
<dbReference type="Pfam" id="PF00069">
    <property type="entry name" value="Pkinase"/>
    <property type="match status" value="1"/>
</dbReference>
<reference evidence="7 8" key="1">
    <citation type="submission" date="2016-07" db="EMBL/GenBank/DDBJ databases">
        <title>Pervasive Adenine N6-methylation of Active Genes in Fungi.</title>
        <authorList>
            <consortium name="DOE Joint Genome Institute"/>
            <person name="Mondo S.J."/>
            <person name="Dannebaum R.O."/>
            <person name="Kuo R.C."/>
            <person name="Labutti K."/>
            <person name="Haridas S."/>
            <person name="Kuo A."/>
            <person name="Salamov A."/>
            <person name="Ahrendt S.R."/>
            <person name="Lipzen A."/>
            <person name="Sullivan W."/>
            <person name="Andreopoulos W.B."/>
            <person name="Clum A."/>
            <person name="Lindquist E."/>
            <person name="Daum C."/>
            <person name="Ramamoorthy G.K."/>
            <person name="Gryganskyi A."/>
            <person name="Culley D."/>
            <person name="Magnuson J.K."/>
            <person name="James T.Y."/>
            <person name="O'Malley M.A."/>
            <person name="Stajich J.E."/>
            <person name="Spatafora J.W."/>
            <person name="Visel A."/>
            <person name="Grigoriev I.V."/>
        </authorList>
    </citation>
    <scope>NUCLEOTIDE SEQUENCE [LARGE SCALE GENOMIC DNA]</scope>
    <source>
        <strain evidence="7 8">NRRL 3301</strain>
    </source>
</reference>
<evidence type="ECO:0000256" key="3">
    <source>
        <dbReference type="ARBA" id="ARBA00022840"/>
    </source>
</evidence>
<gene>
    <name evidence="7" type="ORF">DM01DRAFT_1336355</name>
</gene>
<evidence type="ECO:0000256" key="1">
    <source>
        <dbReference type="ARBA" id="ARBA00012513"/>
    </source>
</evidence>
<dbReference type="InterPro" id="IPR008271">
    <property type="entry name" value="Ser/Thr_kinase_AS"/>
</dbReference>
<evidence type="ECO:0000256" key="4">
    <source>
        <dbReference type="PROSITE-ProRule" id="PRU10141"/>
    </source>
</evidence>
<feature type="compositionally biased region" description="Basic and acidic residues" evidence="5">
    <location>
        <begin position="526"/>
        <end position="535"/>
    </location>
</feature>
<feature type="region of interest" description="Disordered" evidence="5">
    <location>
        <begin position="595"/>
        <end position="692"/>
    </location>
</feature>
<keyword evidence="2 4" id="KW-0547">Nucleotide-binding</keyword>
<keyword evidence="3 4" id="KW-0067">ATP-binding</keyword>
<protein>
    <recommendedName>
        <fullName evidence="1">non-specific serine/threonine protein kinase</fullName>
        <ecNumber evidence="1">2.7.11.1</ecNumber>
    </recommendedName>
</protein>
<dbReference type="InterPro" id="IPR017441">
    <property type="entry name" value="Protein_kinase_ATP_BS"/>
</dbReference>
<evidence type="ECO:0000256" key="5">
    <source>
        <dbReference type="SAM" id="MobiDB-lite"/>
    </source>
</evidence>
<proteinExistence type="predicted"/>
<feature type="compositionally biased region" description="Polar residues" evidence="5">
    <location>
        <begin position="552"/>
        <end position="566"/>
    </location>
</feature>
<dbReference type="AlphaFoldDB" id="A0A1X2GHE5"/>